<reference evidence="1 2" key="1">
    <citation type="submission" date="2024-04" db="EMBL/GenBank/DDBJ databases">
        <authorList>
            <person name="Waldvogel A.-M."/>
            <person name="Schoenle A."/>
        </authorList>
    </citation>
    <scope>NUCLEOTIDE SEQUENCE [LARGE SCALE GENOMIC DNA]</scope>
</reference>
<gene>
    <name evidence="1" type="ORF">KC01_LOCUS29159</name>
</gene>
<keyword evidence="2" id="KW-1185">Reference proteome</keyword>
<evidence type="ECO:0000313" key="2">
    <source>
        <dbReference type="Proteomes" id="UP001497482"/>
    </source>
</evidence>
<sequence>MERPRGQPGGFTEELSAGQGNTIVLFVWRLSVKAGPSDTLDHSLIDGRVALTDYVLLSAVSRWGQLERLADLGVQEEGVFVWT</sequence>
<dbReference type="Proteomes" id="UP001497482">
    <property type="component" value="Chromosome 3"/>
</dbReference>
<protein>
    <submittedName>
        <fullName evidence="1">Uncharacterized protein</fullName>
    </submittedName>
</protein>
<proteinExistence type="predicted"/>
<dbReference type="AlphaFoldDB" id="A0AAV2LJ07"/>
<organism evidence="1 2">
    <name type="scientific">Knipowitschia caucasica</name>
    <name type="common">Caucasian dwarf goby</name>
    <name type="synonym">Pomatoschistus caucasicus</name>
    <dbReference type="NCBI Taxonomy" id="637954"/>
    <lineage>
        <taxon>Eukaryota</taxon>
        <taxon>Metazoa</taxon>
        <taxon>Chordata</taxon>
        <taxon>Craniata</taxon>
        <taxon>Vertebrata</taxon>
        <taxon>Euteleostomi</taxon>
        <taxon>Actinopterygii</taxon>
        <taxon>Neopterygii</taxon>
        <taxon>Teleostei</taxon>
        <taxon>Neoteleostei</taxon>
        <taxon>Acanthomorphata</taxon>
        <taxon>Gobiaria</taxon>
        <taxon>Gobiiformes</taxon>
        <taxon>Gobioidei</taxon>
        <taxon>Gobiidae</taxon>
        <taxon>Gobiinae</taxon>
        <taxon>Knipowitschia</taxon>
    </lineage>
</organism>
<evidence type="ECO:0000313" key="1">
    <source>
        <dbReference type="EMBL" id="CAL1601135.1"/>
    </source>
</evidence>
<name>A0AAV2LJ07_KNICA</name>
<dbReference type="EMBL" id="OZ035825">
    <property type="protein sequence ID" value="CAL1601135.1"/>
    <property type="molecule type" value="Genomic_DNA"/>
</dbReference>
<accession>A0AAV2LJ07</accession>